<dbReference type="InterPro" id="IPR032675">
    <property type="entry name" value="LRR_dom_sf"/>
</dbReference>
<dbReference type="SUPFAM" id="SSF52058">
    <property type="entry name" value="L domain-like"/>
    <property type="match status" value="1"/>
</dbReference>
<evidence type="ECO:0008006" key="6">
    <source>
        <dbReference type="Google" id="ProtNLM"/>
    </source>
</evidence>
<dbReference type="InterPro" id="IPR001611">
    <property type="entry name" value="Leu-rich_rpt"/>
</dbReference>
<feature type="non-terminal residue" evidence="3">
    <location>
        <position position="1"/>
    </location>
</feature>
<organism evidence="3">
    <name type="scientific">Capitella teleta</name>
    <name type="common">Polychaete worm</name>
    <dbReference type="NCBI Taxonomy" id="283909"/>
    <lineage>
        <taxon>Eukaryota</taxon>
        <taxon>Metazoa</taxon>
        <taxon>Spiralia</taxon>
        <taxon>Lophotrochozoa</taxon>
        <taxon>Annelida</taxon>
        <taxon>Polychaeta</taxon>
        <taxon>Sedentaria</taxon>
        <taxon>Scolecida</taxon>
        <taxon>Capitellidae</taxon>
        <taxon>Capitella</taxon>
    </lineage>
</organism>
<evidence type="ECO:0000313" key="5">
    <source>
        <dbReference type="Proteomes" id="UP000014760"/>
    </source>
</evidence>
<evidence type="ECO:0000313" key="4">
    <source>
        <dbReference type="EnsemblMetazoa" id="CapteP56287"/>
    </source>
</evidence>
<evidence type="ECO:0000256" key="1">
    <source>
        <dbReference type="ARBA" id="ARBA00022614"/>
    </source>
</evidence>
<evidence type="ECO:0000313" key="3">
    <source>
        <dbReference type="EMBL" id="ELU01399.1"/>
    </source>
</evidence>
<dbReference type="PROSITE" id="PS51450">
    <property type="entry name" value="LRR"/>
    <property type="match status" value="2"/>
</dbReference>
<evidence type="ECO:0000256" key="2">
    <source>
        <dbReference type="ARBA" id="ARBA00022737"/>
    </source>
</evidence>
<keyword evidence="5" id="KW-1185">Reference proteome</keyword>
<dbReference type="Proteomes" id="UP000014760">
    <property type="component" value="Unassembled WGS sequence"/>
</dbReference>
<dbReference type="Gene3D" id="3.80.10.10">
    <property type="entry name" value="Ribonuclease Inhibitor"/>
    <property type="match status" value="1"/>
</dbReference>
<keyword evidence="1" id="KW-0433">Leucine-rich repeat</keyword>
<name>R7U5Z6_CAPTE</name>
<reference evidence="4" key="3">
    <citation type="submission" date="2015-06" db="UniProtKB">
        <authorList>
            <consortium name="EnsemblMetazoa"/>
        </authorList>
    </citation>
    <scope>IDENTIFICATION</scope>
</reference>
<reference evidence="3 5" key="2">
    <citation type="journal article" date="2013" name="Nature">
        <title>Insights into bilaterian evolution from three spiralian genomes.</title>
        <authorList>
            <person name="Simakov O."/>
            <person name="Marletaz F."/>
            <person name="Cho S.J."/>
            <person name="Edsinger-Gonzales E."/>
            <person name="Havlak P."/>
            <person name="Hellsten U."/>
            <person name="Kuo D.H."/>
            <person name="Larsson T."/>
            <person name="Lv J."/>
            <person name="Arendt D."/>
            <person name="Savage R."/>
            <person name="Osoegawa K."/>
            <person name="de Jong P."/>
            <person name="Grimwood J."/>
            <person name="Chapman J.A."/>
            <person name="Shapiro H."/>
            <person name="Aerts A."/>
            <person name="Otillar R.P."/>
            <person name="Terry A.Y."/>
            <person name="Boore J.L."/>
            <person name="Grigoriev I.V."/>
            <person name="Lindberg D.R."/>
            <person name="Seaver E.C."/>
            <person name="Weisblat D.A."/>
            <person name="Putnam N.H."/>
            <person name="Rokhsar D.S."/>
        </authorList>
    </citation>
    <scope>NUCLEOTIDE SEQUENCE</scope>
    <source>
        <strain evidence="3 5">I ESC-2004</strain>
    </source>
</reference>
<dbReference type="AlphaFoldDB" id="R7U5Z6"/>
<dbReference type="Pfam" id="PF13855">
    <property type="entry name" value="LRR_8"/>
    <property type="match status" value="1"/>
</dbReference>
<dbReference type="PANTHER" id="PTHR45712:SF30">
    <property type="entry name" value="LRRNT DOMAIN-CONTAINING PROTEIN"/>
    <property type="match status" value="1"/>
</dbReference>
<dbReference type="EMBL" id="AMQN01009270">
    <property type="status" value="NOT_ANNOTATED_CDS"/>
    <property type="molecule type" value="Genomic_DNA"/>
</dbReference>
<proteinExistence type="predicted"/>
<dbReference type="EnsemblMetazoa" id="CapteT56287">
    <property type="protein sequence ID" value="CapteP56287"/>
    <property type="gene ID" value="CapteG56287"/>
</dbReference>
<dbReference type="STRING" id="283909.R7U5Z6"/>
<feature type="non-terminal residue" evidence="3">
    <location>
        <position position="135"/>
    </location>
</feature>
<dbReference type="OrthoDB" id="676979at2759"/>
<dbReference type="EMBL" id="KB305088">
    <property type="protein sequence ID" value="ELU01399.1"/>
    <property type="molecule type" value="Genomic_DNA"/>
</dbReference>
<gene>
    <name evidence="3" type="ORF">CAPTEDRAFT_56287</name>
</gene>
<dbReference type="InterPro" id="IPR050333">
    <property type="entry name" value="SLRP"/>
</dbReference>
<dbReference type="HOGENOM" id="CLU_1890917_0_0_1"/>
<dbReference type="InterPro" id="IPR003591">
    <property type="entry name" value="Leu-rich_rpt_typical-subtyp"/>
</dbReference>
<protein>
    <recommendedName>
        <fullName evidence="6">LRRNT domain-containing protein</fullName>
    </recommendedName>
</protein>
<dbReference type="PANTHER" id="PTHR45712">
    <property type="entry name" value="AGAP008170-PA"/>
    <property type="match status" value="1"/>
</dbReference>
<reference evidence="5" key="1">
    <citation type="submission" date="2012-12" db="EMBL/GenBank/DDBJ databases">
        <authorList>
            <person name="Hellsten U."/>
            <person name="Grimwood J."/>
            <person name="Chapman J.A."/>
            <person name="Shapiro H."/>
            <person name="Aerts A."/>
            <person name="Otillar R.P."/>
            <person name="Terry A.Y."/>
            <person name="Boore J.L."/>
            <person name="Simakov O."/>
            <person name="Marletaz F."/>
            <person name="Cho S.-J."/>
            <person name="Edsinger-Gonzales E."/>
            <person name="Havlak P."/>
            <person name="Kuo D.-H."/>
            <person name="Larsson T."/>
            <person name="Lv J."/>
            <person name="Arendt D."/>
            <person name="Savage R."/>
            <person name="Osoegawa K."/>
            <person name="de Jong P."/>
            <person name="Lindberg D.R."/>
            <person name="Seaver E.C."/>
            <person name="Weisblat D.A."/>
            <person name="Putnam N.H."/>
            <person name="Grigoriev I.V."/>
            <person name="Rokhsar D.S."/>
        </authorList>
    </citation>
    <scope>NUCLEOTIDE SEQUENCE</scope>
    <source>
        <strain evidence="5">I ESC-2004</strain>
    </source>
</reference>
<keyword evidence="2" id="KW-0677">Repeat</keyword>
<accession>R7U5Z6</accession>
<sequence>DKFPRLHYINLNWNNILLVENRCFKGTILREIELGFNALTGFPEFSKVKDTLENVRINSNKITSISRRDIANLASLFRIDLSHNQISSIETKCFKKTNLRWISLNNNKLTDFPDFSEVKDTLEAVYINNNLITNI</sequence>
<dbReference type="SMART" id="SM00369">
    <property type="entry name" value="LRR_TYP"/>
    <property type="match status" value="3"/>
</dbReference>